<comment type="subcellular location">
    <subcellularLocation>
        <location evidence="1">Cytoplasm</location>
    </subcellularLocation>
</comment>
<evidence type="ECO:0000256" key="6">
    <source>
        <dbReference type="ARBA" id="ARBA00023125"/>
    </source>
</evidence>
<feature type="domain" description="OmpR/PhoB-type" evidence="11">
    <location>
        <begin position="171"/>
        <end position="271"/>
    </location>
</feature>
<dbReference type="InterPro" id="IPR036388">
    <property type="entry name" value="WH-like_DNA-bd_sf"/>
</dbReference>
<keyword evidence="5" id="KW-0805">Transcription regulation</keyword>
<protein>
    <submittedName>
        <fullName evidence="12">Two-component system OmpR family response regulator</fullName>
    </submittedName>
</protein>
<comment type="caution">
    <text evidence="12">The sequence shown here is derived from an EMBL/GenBank/DDBJ whole genome shotgun (WGS) entry which is preliminary data.</text>
</comment>
<dbReference type="Gene3D" id="1.10.10.10">
    <property type="entry name" value="Winged helix-like DNA-binding domain superfamily/Winged helix DNA-binding domain"/>
    <property type="match status" value="1"/>
</dbReference>
<evidence type="ECO:0000256" key="1">
    <source>
        <dbReference type="ARBA" id="ARBA00004496"/>
    </source>
</evidence>
<proteinExistence type="predicted"/>
<dbReference type="SMART" id="SM00862">
    <property type="entry name" value="Trans_reg_C"/>
    <property type="match status" value="1"/>
</dbReference>
<dbReference type="InterPro" id="IPR039420">
    <property type="entry name" value="WalR-like"/>
</dbReference>
<dbReference type="OrthoDB" id="9149764at2"/>
<keyword evidence="3" id="KW-0597">Phosphoprotein</keyword>
<dbReference type="GO" id="GO:0006355">
    <property type="term" value="P:regulation of DNA-templated transcription"/>
    <property type="evidence" value="ECO:0007669"/>
    <property type="project" value="InterPro"/>
</dbReference>
<evidence type="ECO:0000256" key="4">
    <source>
        <dbReference type="ARBA" id="ARBA00023012"/>
    </source>
</evidence>
<organism evidence="12 13">
    <name type="scientific">Sphaerotilus hippei</name>
    <dbReference type="NCBI Taxonomy" id="744406"/>
    <lineage>
        <taxon>Bacteria</taxon>
        <taxon>Pseudomonadati</taxon>
        <taxon>Pseudomonadota</taxon>
        <taxon>Betaproteobacteria</taxon>
        <taxon>Burkholderiales</taxon>
        <taxon>Sphaerotilaceae</taxon>
        <taxon>Sphaerotilus</taxon>
    </lineage>
</organism>
<keyword evidence="4" id="KW-0902">Two-component regulatory system</keyword>
<dbReference type="GO" id="GO:0032993">
    <property type="term" value="C:protein-DNA complex"/>
    <property type="evidence" value="ECO:0007669"/>
    <property type="project" value="TreeGrafter"/>
</dbReference>
<evidence type="ECO:0000259" key="10">
    <source>
        <dbReference type="PROSITE" id="PS50110"/>
    </source>
</evidence>
<evidence type="ECO:0000313" key="13">
    <source>
        <dbReference type="Proteomes" id="UP000247811"/>
    </source>
</evidence>
<keyword evidence="6 9" id="KW-0238">DNA-binding</keyword>
<dbReference type="SUPFAM" id="SSF46894">
    <property type="entry name" value="C-terminal effector domain of the bipartite response regulators"/>
    <property type="match status" value="1"/>
</dbReference>
<dbReference type="FunFam" id="1.10.10.10:FF:000099">
    <property type="entry name" value="Two-component system response regulator TorR"/>
    <property type="match status" value="1"/>
</dbReference>
<dbReference type="InterPro" id="IPR001867">
    <property type="entry name" value="OmpR/PhoB-type_DNA-bd"/>
</dbReference>
<keyword evidence="2" id="KW-0963">Cytoplasm</keyword>
<dbReference type="PROSITE" id="PS50110">
    <property type="entry name" value="RESPONSE_REGULATORY"/>
    <property type="match status" value="1"/>
</dbReference>
<dbReference type="EMBL" id="QJJS01000002">
    <property type="protein sequence ID" value="PXW98593.1"/>
    <property type="molecule type" value="Genomic_DNA"/>
</dbReference>
<evidence type="ECO:0000313" key="12">
    <source>
        <dbReference type="EMBL" id="PXW98593.1"/>
    </source>
</evidence>
<dbReference type="PANTHER" id="PTHR48111">
    <property type="entry name" value="REGULATOR OF RPOS"/>
    <property type="match status" value="1"/>
</dbReference>
<dbReference type="InterPro" id="IPR016032">
    <property type="entry name" value="Sig_transdc_resp-reg_C-effctor"/>
</dbReference>
<dbReference type="AlphaFoldDB" id="A0A318H467"/>
<evidence type="ECO:0000256" key="7">
    <source>
        <dbReference type="ARBA" id="ARBA00023163"/>
    </source>
</evidence>
<dbReference type="PROSITE" id="PS51755">
    <property type="entry name" value="OMPR_PHOB"/>
    <property type="match status" value="1"/>
</dbReference>
<evidence type="ECO:0000259" key="11">
    <source>
        <dbReference type="PROSITE" id="PS51755"/>
    </source>
</evidence>
<dbReference type="InterPro" id="IPR011006">
    <property type="entry name" value="CheY-like_superfamily"/>
</dbReference>
<dbReference type="Gene3D" id="3.40.50.2300">
    <property type="match status" value="1"/>
</dbReference>
<dbReference type="GO" id="GO:0000156">
    <property type="term" value="F:phosphorelay response regulator activity"/>
    <property type="evidence" value="ECO:0007669"/>
    <property type="project" value="TreeGrafter"/>
</dbReference>
<keyword evidence="7" id="KW-0804">Transcription</keyword>
<comment type="caution">
    <text evidence="8">Lacks conserved residue(s) required for the propagation of feature annotation.</text>
</comment>
<dbReference type="Pfam" id="PF00486">
    <property type="entry name" value="Trans_reg_C"/>
    <property type="match status" value="1"/>
</dbReference>
<dbReference type="RefSeq" id="WP_110399238.1">
    <property type="nucleotide sequence ID" value="NZ_QJJS01000002.1"/>
</dbReference>
<dbReference type="CDD" id="cd00383">
    <property type="entry name" value="trans_reg_C"/>
    <property type="match status" value="1"/>
</dbReference>
<dbReference type="Proteomes" id="UP000247811">
    <property type="component" value="Unassembled WGS sequence"/>
</dbReference>
<dbReference type="GO" id="GO:0000976">
    <property type="term" value="F:transcription cis-regulatory region binding"/>
    <property type="evidence" value="ECO:0007669"/>
    <property type="project" value="TreeGrafter"/>
</dbReference>
<gene>
    <name evidence="12" type="ORF">C7444_10270</name>
</gene>
<keyword evidence="13" id="KW-1185">Reference proteome</keyword>
<evidence type="ECO:0000256" key="9">
    <source>
        <dbReference type="PROSITE-ProRule" id="PRU01091"/>
    </source>
</evidence>
<dbReference type="PANTHER" id="PTHR48111:SF4">
    <property type="entry name" value="DNA-BINDING DUAL TRANSCRIPTIONAL REGULATOR OMPR"/>
    <property type="match status" value="1"/>
</dbReference>
<feature type="DNA-binding region" description="OmpR/PhoB-type" evidence="9">
    <location>
        <begin position="171"/>
        <end position="271"/>
    </location>
</feature>
<feature type="domain" description="Response regulatory" evidence="10">
    <location>
        <begin position="35"/>
        <end position="156"/>
    </location>
</feature>
<accession>A0A318H467</accession>
<sequence length="274" mass="30271">MRTGSAAMDCSGRVLWLGAMPDDAEGPVWQAGSSHPMVCESVPPRSGSLSLHHQALGYLQACGMQTDWLPVWPTLRELPASHDVVVLALGRGNAQALQALRRLEATREGATPAPVVWVSRSPQIDERLLALESGADVCLDWPVPARELAARLGSVLRRRVRADGPADDSAVEHLSFGRWRLEPSTRRLVAPTGLVVVLTQSECRLLQAFLMRPRRVFSRDELLSQARGRGVDVIDRSIDLLISRLRHKLDDDPREPRYIHTVRGVGYLFDAFGV</sequence>
<dbReference type="InterPro" id="IPR001789">
    <property type="entry name" value="Sig_transdc_resp-reg_receiver"/>
</dbReference>
<dbReference type="GO" id="GO:0005829">
    <property type="term" value="C:cytosol"/>
    <property type="evidence" value="ECO:0007669"/>
    <property type="project" value="TreeGrafter"/>
</dbReference>
<reference evidence="12 13" key="1">
    <citation type="submission" date="2018-05" db="EMBL/GenBank/DDBJ databases">
        <title>Genomic Encyclopedia of Type Strains, Phase IV (KMG-IV): sequencing the most valuable type-strain genomes for metagenomic binning, comparative biology and taxonomic classification.</title>
        <authorList>
            <person name="Goeker M."/>
        </authorList>
    </citation>
    <scope>NUCLEOTIDE SEQUENCE [LARGE SCALE GENOMIC DNA]</scope>
    <source>
        <strain evidence="12 13">DSM 566</strain>
    </source>
</reference>
<dbReference type="SUPFAM" id="SSF52172">
    <property type="entry name" value="CheY-like"/>
    <property type="match status" value="1"/>
</dbReference>
<evidence type="ECO:0000256" key="5">
    <source>
        <dbReference type="ARBA" id="ARBA00023015"/>
    </source>
</evidence>
<evidence type="ECO:0000256" key="3">
    <source>
        <dbReference type="ARBA" id="ARBA00022553"/>
    </source>
</evidence>
<evidence type="ECO:0000256" key="2">
    <source>
        <dbReference type="ARBA" id="ARBA00022490"/>
    </source>
</evidence>
<name>A0A318H467_9BURK</name>
<evidence type="ECO:0000256" key="8">
    <source>
        <dbReference type="PROSITE-ProRule" id="PRU00169"/>
    </source>
</evidence>